<feature type="transmembrane region" description="Helical" evidence="1">
    <location>
        <begin position="281"/>
        <end position="303"/>
    </location>
</feature>
<dbReference type="Proteomes" id="UP000321103">
    <property type="component" value="Unassembled WGS sequence"/>
</dbReference>
<dbReference type="RefSeq" id="WP_147017788.1">
    <property type="nucleotide sequence ID" value="NZ_BJZS01000101.1"/>
</dbReference>
<keyword evidence="3" id="KW-1185">Reference proteome</keyword>
<evidence type="ECO:0000313" key="2">
    <source>
        <dbReference type="EMBL" id="GEO96942.1"/>
    </source>
</evidence>
<dbReference type="EMBL" id="BJZS01000101">
    <property type="protein sequence ID" value="GEO96942.1"/>
    <property type="molecule type" value="Genomic_DNA"/>
</dbReference>
<dbReference type="AlphaFoldDB" id="A0A512IGW4"/>
<reference evidence="2 3" key="1">
    <citation type="submission" date="2019-07" db="EMBL/GenBank/DDBJ databases">
        <title>Whole genome shotgun sequence of Kocuria turfanensis NBRC 107627.</title>
        <authorList>
            <person name="Hosoyama A."/>
            <person name="Uohara A."/>
            <person name="Ohji S."/>
            <person name="Ichikawa N."/>
        </authorList>
    </citation>
    <scope>NUCLEOTIDE SEQUENCE [LARGE SCALE GENOMIC DNA]</scope>
    <source>
        <strain evidence="2 3">NBRC 107627</strain>
    </source>
</reference>
<protein>
    <submittedName>
        <fullName evidence="2">Uncharacterized protein</fullName>
    </submittedName>
</protein>
<sequence>MRTHPEHRLPQDERQVPEGPRRPVLWWCALIAVLAGVAAVMGLVLQDGPGPFWADTVRGQTVQIAGRGLYRYDTVFTAAGSRATDLVTLVIGIPLLVGATVGWWRGGTRAGLVLLGGLGYFLYIYAGYALGAIAYNGLFLLYVVLFSSSLYAFVLVFAALFRQGPARLFPPGTPRRGPAALMFASAVVLLVVWGTPLVTAAVTGAAPEGLGPYSTEFTEALDLAVITPATVWAGVLILRRDPRGYLIAVSLLLLEILLAPLIIAQTILQLRAGVTFTLPEIIGPMIGFVILALAAVAVLAAILRHVPATARRPERAPRAGPGGSP</sequence>
<keyword evidence="1" id="KW-0472">Membrane</keyword>
<keyword evidence="1" id="KW-0812">Transmembrane</keyword>
<name>A0A512IGW4_9MICC</name>
<gene>
    <name evidence="2" type="ORF">KTU01_30650</name>
</gene>
<organism evidence="2 3">
    <name type="scientific">Kocuria turfanensis</name>
    <dbReference type="NCBI Taxonomy" id="388357"/>
    <lineage>
        <taxon>Bacteria</taxon>
        <taxon>Bacillati</taxon>
        <taxon>Actinomycetota</taxon>
        <taxon>Actinomycetes</taxon>
        <taxon>Micrococcales</taxon>
        <taxon>Micrococcaceae</taxon>
        <taxon>Kocuria</taxon>
    </lineage>
</organism>
<evidence type="ECO:0000256" key="1">
    <source>
        <dbReference type="SAM" id="Phobius"/>
    </source>
</evidence>
<keyword evidence="1" id="KW-1133">Transmembrane helix</keyword>
<feature type="transmembrane region" description="Helical" evidence="1">
    <location>
        <begin position="139"/>
        <end position="161"/>
    </location>
</feature>
<comment type="caution">
    <text evidence="2">The sequence shown here is derived from an EMBL/GenBank/DDBJ whole genome shotgun (WGS) entry which is preliminary data.</text>
</comment>
<feature type="transmembrane region" description="Helical" evidence="1">
    <location>
        <begin position="181"/>
        <end position="200"/>
    </location>
</feature>
<feature type="transmembrane region" description="Helical" evidence="1">
    <location>
        <begin position="24"/>
        <end position="45"/>
    </location>
</feature>
<proteinExistence type="predicted"/>
<feature type="transmembrane region" description="Helical" evidence="1">
    <location>
        <begin position="86"/>
        <end position="104"/>
    </location>
</feature>
<feature type="transmembrane region" description="Helical" evidence="1">
    <location>
        <begin position="245"/>
        <end position="269"/>
    </location>
</feature>
<feature type="transmembrane region" description="Helical" evidence="1">
    <location>
        <begin position="220"/>
        <end position="238"/>
    </location>
</feature>
<accession>A0A512IGW4</accession>
<feature type="transmembrane region" description="Helical" evidence="1">
    <location>
        <begin position="111"/>
        <end position="133"/>
    </location>
</feature>
<dbReference type="STRING" id="388357.GCA_001580365_01877"/>
<evidence type="ECO:0000313" key="3">
    <source>
        <dbReference type="Proteomes" id="UP000321103"/>
    </source>
</evidence>